<protein>
    <submittedName>
        <fullName evidence="1">Uncharacterized protein</fullName>
    </submittedName>
</protein>
<sequence>MIERTLVGALLVLAVFGVVPSTEAAPEVSPLCVSCDAEPTEN</sequence>
<keyword evidence="2" id="KW-1185">Reference proteome</keyword>
<evidence type="ECO:0000313" key="2">
    <source>
        <dbReference type="Proteomes" id="UP001596455"/>
    </source>
</evidence>
<name>A0ABW2Q2V1_9MICO</name>
<reference evidence="2" key="1">
    <citation type="journal article" date="2019" name="Int. J. Syst. Evol. Microbiol.">
        <title>The Global Catalogue of Microorganisms (GCM) 10K type strain sequencing project: providing services to taxonomists for standard genome sequencing and annotation.</title>
        <authorList>
            <consortium name="The Broad Institute Genomics Platform"/>
            <consortium name="The Broad Institute Genome Sequencing Center for Infectious Disease"/>
            <person name="Wu L."/>
            <person name="Ma J."/>
        </authorList>
    </citation>
    <scope>NUCLEOTIDE SEQUENCE [LARGE SCALE GENOMIC DNA]</scope>
    <source>
        <strain evidence="2">JCM 1490</strain>
    </source>
</reference>
<dbReference type="RefSeq" id="WP_382390149.1">
    <property type="nucleotide sequence ID" value="NZ_JBHTCQ010000001.1"/>
</dbReference>
<proteinExistence type="predicted"/>
<comment type="caution">
    <text evidence="1">The sequence shown here is derived from an EMBL/GenBank/DDBJ whole genome shotgun (WGS) entry which is preliminary data.</text>
</comment>
<organism evidence="1 2">
    <name type="scientific">Georgenia alba</name>
    <dbReference type="NCBI Taxonomy" id="2233858"/>
    <lineage>
        <taxon>Bacteria</taxon>
        <taxon>Bacillati</taxon>
        <taxon>Actinomycetota</taxon>
        <taxon>Actinomycetes</taxon>
        <taxon>Micrococcales</taxon>
        <taxon>Bogoriellaceae</taxon>
        <taxon>Georgenia</taxon>
    </lineage>
</organism>
<accession>A0ABW2Q2V1</accession>
<dbReference type="EMBL" id="JBHTCQ010000001">
    <property type="protein sequence ID" value="MFC7403566.1"/>
    <property type="molecule type" value="Genomic_DNA"/>
</dbReference>
<dbReference type="Proteomes" id="UP001596455">
    <property type="component" value="Unassembled WGS sequence"/>
</dbReference>
<gene>
    <name evidence="1" type="ORF">ACFQQL_00490</name>
</gene>
<evidence type="ECO:0000313" key="1">
    <source>
        <dbReference type="EMBL" id="MFC7403566.1"/>
    </source>
</evidence>